<comment type="catalytic activity">
    <reaction evidence="1">
        <text>GDP-alpha-D-glucose + phosphate = alpha-D-glucose 1-phosphate + GDP + H(+)</text>
        <dbReference type="Rhea" id="RHEA:30387"/>
        <dbReference type="ChEBI" id="CHEBI:15378"/>
        <dbReference type="ChEBI" id="CHEBI:43474"/>
        <dbReference type="ChEBI" id="CHEBI:58189"/>
        <dbReference type="ChEBI" id="CHEBI:58601"/>
        <dbReference type="ChEBI" id="CHEBI:62230"/>
        <dbReference type="EC" id="2.7.7.78"/>
    </reaction>
</comment>
<keyword evidence="7" id="KW-0963">Cytoplasm</keyword>
<gene>
    <name evidence="16" type="ORF">HYH02_009307</name>
</gene>
<accession>A0A835W9K5</accession>
<name>A0A835W9K5_9CHLO</name>
<comment type="similarity">
    <text evidence="4">Belongs to the GDPGP1 family.</text>
</comment>
<dbReference type="GO" id="GO:0005085">
    <property type="term" value="F:guanyl-nucleotide exchange factor activity"/>
    <property type="evidence" value="ECO:0007669"/>
    <property type="project" value="UniProtKB-KW"/>
</dbReference>
<feature type="region of interest" description="Disordered" evidence="13">
    <location>
        <begin position="160"/>
        <end position="212"/>
    </location>
</feature>
<feature type="domain" description="GDPGP1-like C-terminal" evidence="14">
    <location>
        <begin position="538"/>
        <end position="671"/>
    </location>
</feature>
<dbReference type="GO" id="GO:0005737">
    <property type="term" value="C:cytoplasm"/>
    <property type="evidence" value="ECO:0007669"/>
    <property type="project" value="UniProtKB-SubCell"/>
</dbReference>
<dbReference type="EC" id="2.7.7.78" evidence="5"/>
<dbReference type="GO" id="GO:0000166">
    <property type="term" value="F:nucleotide binding"/>
    <property type="evidence" value="ECO:0007669"/>
    <property type="project" value="UniProtKB-KW"/>
</dbReference>
<comment type="caution">
    <text evidence="16">The sequence shown here is derived from an EMBL/GenBank/DDBJ whole genome shotgun (WGS) entry which is preliminary data.</text>
</comment>
<keyword evidence="10" id="KW-0548">Nucleotidyltransferase</keyword>
<evidence type="ECO:0000256" key="4">
    <source>
        <dbReference type="ARBA" id="ARBA00006451"/>
    </source>
</evidence>
<proteinExistence type="inferred from homology"/>
<comment type="function">
    <text evidence="2">Specific and highly efficient GDP-D-glucose phosphorylase regulating the levels of GDP-D-glucose in cells.</text>
</comment>
<evidence type="ECO:0000256" key="3">
    <source>
        <dbReference type="ARBA" id="ARBA00004496"/>
    </source>
</evidence>
<protein>
    <recommendedName>
        <fullName evidence="6">GDP-D-glucose phosphorylase 1</fullName>
        <ecNumber evidence="5">2.7.7.78</ecNumber>
    </recommendedName>
</protein>
<dbReference type="Pfam" id="PF26216">
    <property type="entry name" value="GDPGP1_C"/>
    <property type="match status" value="1"/>
</dbReference>
<dbReference type="Proteomes" id="UP000613740">
    <property type="component" value="Unassembled WGS sequence"/>
</dbReference>
<keyword evidence="8" id="KW-0344">Guanine-nucleotide releasing factor</keyword>
<feature type="domain" description="GDPGP1-like N-terminal" evidence="15">
    <location>
        <begin position="289"/>
        <end position="380"/>
    </location>
</feature>
<evidence type="ECO:0000256" key="8">
    <source>
        <dbReference type="ARBA" id="ARBA00022658"/>
    </source>
</evidence>
<dbReference type="GO" id="GO:0006006">
    <property type="term" value="P:glucose metabolic process"/>
    <property type="evidence" value="ECO:0007669"/>
    <property type="project" value="TreeGrafter"/>
</dbReference>
<evidence type="ECO:0000256" key="9">
    <source>
        <dbReference type="ARBA" id="ARBA00022679"/>
    </source>
</evidence>
<evidence type="ECO:0000256" key="12">
    <source>
        <dbReference type="ARBA" id="ARBA00022801"/>
    </source>
</evidence>
<dbReference type="PANTHER" id="PTHR20884">
    <property type="entry name" value="GDP-D-GLUCOSE PHOSPHORYLASE 1"/>
    <property type="match status" value="1"/>
</dbReference>
<dbReference type="EMBL" id="JAEHOD010000031">
    <property type="protein sequence ID" value="KAG2443234.1"/>
    <property type="molecule type" value="Genomic_DNA"/>
</dbReference>
<dbReference type="InterPro" id="IPR058865">
    <property type="entry name" value="GDPGP1_C"/>
</dbReference>
<keyword evidence="9" id="KW-0808">Transferase</keyword>
<dbReference type="GO" id="GO:0016787">
    <property type="term" value="F:hydrolase activity"/>
    <property type="evidence" value="ECO:0007669"/>
    <property type="project" value="UniProtKB-KW"/>
</dbReference>
<reference evidence="16" key="1">
    <citation type="journal article" date="2020" name="bioRxiv">
        <title>Comparative genomics of Chlamydomonas.</title>
        <authorList>
            <person name="Craig R.J."/>
            <person name="Hasan A.R."/>
            <person name="Ness R.W."/>
            <person name="Keightley P.D."/>
        </authorList>
    </citation>
    <scope>NUCLEOTIDE SEQUENCE</scope>
    <source>
        <strain evidence="16">CCAP 11/173</strain>
    </source>
</reference>
<dbReference type="AlphaFoldDB" id="A0A835W9K5"/>
<evidence type="ECO:0000256" key="11">
    <source>
        <dbReference type="ARBA" id="ARBA00022741"/>
    </source>
</evidence>
<evidence type="ECO:0000313" key="17">
    <source>
        <dbReference type="Proteomes" id="UP000613740"/>
    </source>
</evidence>
<evidence type="ECO:0000256" key="5">
    <source>
        <dbReference type="ARBA" id="ARBA00012507"/>
    </source>
</evidence>
<evidence type="ECO:0000256" key="7">
    <source>
        <dbReference type="ARBA" id="ARBA00022490"/>
    </source>
</evidence>
<keyword evidence="12" id="KW-0378">Hydrolase</keyword>
<dbReference type="InterPro" id="IPR026506">
    <property type="entry name" value="GDPGP"/>
</dbReference>
<dbReference type="OrthoDB" id="417175at2759"/>
<evidence type="ECO:0000256" key="13">
    <source>
        <dbReference type="SAM" id="MobiDB-lite"/>
    </source>
</evidence>
<evidence type="ECO:0000256" key="1">
    <source>
        <dbReference type="ARBA" id="ARBA00000063"/>
    </source>
</evidence>
<evidence type="ECO:0000256" key="10">
    <source>
        <dbReference type="ARBA" id="ARBA00022695"/>
    </source>
</evidence>
<keyword evidence="17" id="KW-1185">Reference proteome</keyword>
<evidence type="ECO:0000313" key="16">
    <source>
        <dbReference type="EMBL" id="KAG2443234.1"/>
    </source>
</evidence>
<comment type="subcellular location">
    <subcellularLocation>
        <location evidence="3">Cytoplasm</location>
    </subcellularLocation>
</comment>
<feature type="compositionally biased region" description="Low complexity" evidence="13">
    <location>
        <begin position="201"/>
        <end position="212"/>
    </location>
</feature>
<evidence type="ECO:0000259" key="15">
    <source>
        <dbReference type="Pfam" id="PF26217"/>
    </source>
</evidence>
<dbReference type="Pfam" id="PF26217">
    <property type="entry name" value="GDPGP1_N"/>
    <property type="match status" value="2"/>
</dbReference>
<dbReference type="GO" id="GO:0080048">
    <property type="term" value="F:GDP-D-glucose phosphorylase activity"/>
    <property type="evidence" value="ECO:0007669"/>
    <property type="project" value="UniProtKB-EC"/>
</dbReference>
<organism evidence="16 17">
    <name type="scientific">Chlamydomonas schloesseri</name>
    <dbReference type="NCBI Taxonomy" id="2026947"/>
    <lineage>
        <taxon>Eukaryota</taxon>
        <taxon>Viridiplantae</taxon>
        <taxon>Chlorophyta</taxon>
        <taxon>core chlorophytes</taxon>
        <taxon>Chlorophyceae</taxon>
        <taxon>CS clade</taxon>
        <taxon>Chlamydomonadales</taxon>
        <taxon>Chlamydomonadaceae</taxon>
        <taxon>Chlamydomonas</taxon>
    </lineage>
</organism>
<feature type="domain" description="GDPGP1-like N-terminal" evidence="15">
    <location>
        <begin position="408"/>
        <end position="489"/>
    </location>
</feature>
<evidence type="ECO:0000256" key="2">
    <source>
        <dbReference type="ARBA" id="ARBA00003049"/>
    </source>
</evidence>
<dbReference type="PANTHER" id="PTHR20884:SF8">
    <property type="entry name" value="GDP-D-GLUCOSE PHOSPHORYLASE 1"/>
    <property type="match status" value="1"/>
</dbReference>
<dbReference type="InterPro" id="IPR058866">
    <property type="entry name" value="GDPGP1_N"/>
</dbReference>
<keyword evidence="11" id="KW-0547">Nucleotide-binding</keyword>
<feature type="compositionally biased region" description="Low complexity" evidence="13">
    <location>
        <begin position="160"/>
        <end position="192"/>
    </location>
</feature>
<sequence length="673" mass="67835">MAVVADTHMDSLQALLRQSAAGVDAAPATVASCMEAYLPVFAFPATGAWGAHGASDAAIAAPVAKLARIDSMPAVPDYFAEARCDSPPPAGLALPGYGLGVPTSSSCGGDAAGSCGSDDDCGSGGLAMIAAAPNVVPDVPDVTDILRGYSFNDLPLSISGVSSSASPSRSSSGSAAASGASSPRASSPGVVPLMDGGGGFEEQQQQQQQEDAAVVMVVPAAAGAFRKPAANAVGGHNHHHHAPPRRHASDVEFARLAAARRGTAAAGGAAATAAATATADLAVPGRSLLEQVVMSLWEDRADRGMFRYDVSQCASRVLPGAAGYLAQLNEGRATKKRPTEFSADRVMQPFDPARFHFNKAALGEVLFAFQPDSSAAATAAATAAAAPRLLLPSAPVAKATAACGSGSGTSPNLVLINVSPIDHCHVLLVPRVLDCLPQAISPDTALLALQFAAQLGGSGSGGGGSGAFRVGYNSLGAFATINHLHFHAYHLPAALPCERAPTAPLPGALARPLAAAAAAPQSRKRGADGGAAAACGGGGVRVSRLVGYPVRSFVIEAEGEAGLEAVAAVLARAAGALQAANQPFNVIASDGGRRVFLFPQCYAERQAAGEVPEELLDTGVNPASFEIAGHLVLKRAADFEAADEAWAARLLAAVSLSEERFWEVAALCFGASQ</sequence>
<evidence type="ECO:0000259" key="14">
    <source>
        <dbReference type="Pfam" id="PF26216"/>
    </source>
</evidence>
<evidence type="ECO:0000256" key="6">
    <source>
        <dbReference type="ARBA" id="ARBA00018857"/>
    </source>
</evidence>